<evidence type="ECO:0000313" key="2">
    <source>
        <dbReference type="Proteomes" id="UP001056120"/>
    </source>
</evidence>
<accession>A0ACB9CEE8</accession>
<organism evidence="1 2">
    <name type="scientific">Smallanthus sonchifolius</name>
    <dbReference type="NCBI Taxonomy" id="185202"/>
    <lineage>
        <taxon>Eukaryota</taxon>
        <taxon>Viridiplantae</taxon>
        <taxon>Streptophyta</taxon>
        <taxon>Embryophyta</taxon>
        <taxon>Tracheophyta</taxon>
        <taxon>Spermatophyta</taxon>
        <taxon>Magnoliopsida</taxon>
        <taxon>eudicotyledons</taxon>
        <taxon>Gunneridae</taxon>
        <taxon>Pentapetalae</taxon>
        <taxon>asterids</taxon>
        <taxon>campanulids</taxon>
        <taxon>Asterales</taxon>
        <taxon>Asteraceae</taxon>
        <taxon>Asteroideae</taxon>
        <taxon>Heliantheae alliance</taxon>
        <taxon>Millerieae</taxon>
        <taxon>Smallanthus</taxon>
    </lineage>
</organism>
<reference evidence="2" key="1">
    <citation type="journal article" date="2022" name="Mol. Ecol. Resour.">
        <title>The genomes of chicory, endive, great burdock and yacon provide insights into Asteraceae palaeo-polyploidization history and plant inulin production.</title>
        <authorList>
            <person name="Fan W."/>
            <person name="Wang S."/>
            <person name="Wang H."/>
            <person name="Wang A."/>
            <person name="Jiang F."/>
            <person name="Liu H."/>
            <person name="Zhao H."/>
            <person name="Xu D."/>
            <person name="Zhang Y."/>
        </authorList>
    </citation>
    <scope>NUCLEOTIDE SEQUENCE [LARGE SCALE GENOMIC DNA]</scope>
    <source>
        <strain evidence="2">cv. Yunnan</strain>
    </source>
</reference>
<dbReference type="Proteomes" id="UP001056120">
    <property type="component" value="Linkage Group LG21"/>
</dbReference>
<sequence length="236" mass="26389">MAEKSGRKSSDVVQVKSKALAGSPEGKLTGNLVPRGVLSHLHPQIFKARCINPCIWGFLFTPPQLLIFFSPHAKQNPRTHILKSHTPSRNHLEIDHLHQSSSSSSISVLIGTLLQEDKHSQCSLHLNFRQIMLVVNGVYRFSSPPLFRWMAWRHSSSKLFVGGLSYDTNEPVLKEVFGQHGEIIEVKVICDHKSGKSKGYGFVHFISEDSASKALAEMNGQVLDGRNIRIQYANKK</sequence>
<name>A0ACB9CEE8_9ASTR</name>
<reference evidence="1 2" key="2">
    <citation type="journal article" date="2022" name="Mol. Ecol. Resour.">
        <title>The genomes of chicory, endive, great burdock and yacon provide insights into Asteraceae paleo-polyploidization history and plant inulin production.</title>
        <authorList>
            <person name="Fan W."/>
            <person name="Wang S."/>
            <person name="Wang H."/>
            <person name="Wang A."/>
            <person name="Jiang F."/>
            <person name="Liu H."/>
            <person name="Zhao H."/>
            <person name="Xu D."/>
            <person name="Zhang Y."/>
        </authorList>
    </citation>
    <scope>NUCLEOTIDE SEQUENCE [LARGE SCALE GENOMIC DNA]</scope>
    <source>
        <strain evidence="2">cv. Yunnan</strain>
        <tissue evidence="1">Leaves</tissue>
    </source>
</reference>
<protein>
    <submittedName>
        <fullName evidence="1">Uncharacterized protein</fullName>
    </submittedName>
</protein>
<comment type="caution">
    <text evidence="1">The sequence shown here is derived from an EMBL/GenBank/DDBJ whole genome shotgun (WGS) entry which is preliminary data.</text>
</comment>
<proteinExistence type="predicted"/>
<gene>
    <name evidence="1" type="ORF">L1987_63766</name>
</gene>
<keyword evidence="2" id="KW-1185">Reference proteome</keyword>
<dbReference type="EMBL" id="CM042038">
    <property type="protein sequence ID" value="KAI3732560.1"/>
    <property type="molecule type" value="Genomic_DNA"/>
</dbReference>
<evidence type="ECO:0000313" key="1">
    <source>
        <dbReference type="EMBL" id="KAI3732560.1"/>
    </source>
</evidence>